<dbReference type="EMBL" id="LR746269">
    <property type="protein sequence ID" value="CAA7398432.1"/>
    <property type="molecule type" value="Genomic_DNA"/>
</dbReference>
<dbReference type="SUPFAM" id="SSF52402">
    <property type="entry name" value="Adenine nucleotide alpha hydrolases-like"/>
    <property type="match status" value="1"/>
</dbReference>
<evidence type="ECO:0000313" key="2">
    <source>
        <dbReference type="EMBL" id="CAA7398432.1"/>
    </source>
</evidence>
<dbReference type="AlphaFoldDB" id="A0A7I8KLT3"/>
<sequence>MSSESSTAAGSGSAEAAPSEKPVMVVAIDESEHSYYALRWTLQHFFTNAQHVPPHFSLVLVHAKPSAASAIGFGGPGGAEILTFVESDLKKIAARVVEKAKQICIAGSVNDVVVEVVDGDARVVLCDTVEKHQASMLVLGSHGYGTIKRAVLGSVSDYCAHHAHCTVMIVKKPKTQN</sequence>
<reference evidence="2" key="1">
    <citation type="submission" date="2020-02" db="EMBL/GenBank/DDBJ databases">
        <authorList>
            <person name="Scholz U."/>
            <person name="Mascher M."/>
            <person name="Fiebig A."/>
        </authorList>
    </citation>
    <scope>NUCLEOTIDE SEQUENCE</scope>
</reference>
<evidence type="ECO:0000313" key="3">
    <source>
        <dbReference type="Proteomes" id="UP000663760"/>
    </source>
</evidence>
<keyword evidence="3" id="KW-1185">Reference proteome</keyword>
<name>A0A7I8KLT3_SPIIN</name>
<dbReference type="Proteomes" id="UP000663760">
    <property type="component" value="Chromosome 6"/>
</dbReference>
<proteinExistence type="predicted"/>
<dbReference type="PANTHER" id="PTHR46553">
    <property type="entry name" value="ADENINE NUCLEOTIDE ALPHA HYDROLASES-LIKE SUPERFAMILY PROTEIN"/>
    <property type="match status" value="1"/>
</dbReference>
<dbReference type="CDD" id="cd23659">
    <property type="entry name" value="USP_At3g01520-like"/>
    <property type="match status" value="1"/>
</dbReference>
<organism evidence="2 3">
    <name type="scientific">Spirodela intermedia</name>
    <name type="common">Intermediate duckweed</name>
    <dbReference type="NCBI Taxonomy" id="51605"/>
    <lineage>
        <taxon>Eukaryota</taxon>
        <taxon>Viridiplantae</taxon>
        <taxon>Streptophyta</taxon>
        <taxon>Embryophyta</taxon>
        <taxon>Tracheophyta</taxon>
        <taxon>Spermatophyta</taxon>
        <taxon>Magnoliopsida</taxon>
        <taxon>Liliopsida</taxon>
        <taxon>Araceae</taxon>
        <taxon>Lemnoideae</taxon>
        <taxon>Spirodela</taxon>
    </lineage>
</organism>
<feature type="domain" description="UspA" evidence="1">
    <location>
        <begin position="24"/>
        <end position="171"/>
    </location>
</feature>
<dbReference type="InterPro" id="IPR006016">
    <property type="entry name" value="UspA"/>
</dbReference>
<dbReference type="PRINTS" id="PR01438">
    <property type="entry name" value="UNVRSLSTRESS"/>
</dbReference>
<dbReference type="Gene3D" id="3.40.50.620">
    <property type="entry name" value="HUPs"/>
    <property type="match status" value="1"/>
</dbReference>
<dbReference type="InterPro" id="IPR014729">
    <property type="entry name" value="Rossmann-like_a/b/a_fold"/>
</dbReference>
<dbReference type="Pfam" id="PF00582">
    <property type="entry name" value="Usp"/>
    <property type="match status" value="1"/>
</dbReference>
<dbReference type="OrthoDB" id="843225at2759"/>
<protein>
    <recommendedName>
        <fullName evidence="1">UspA domain-containing protein</fullName>
    </recommendedName>
</protein>
<dbReference type="InterPro" id="IPR006015">
    <property type="entry name" value="Universal_stress_UspA"/>
</dbReference>
<dbReference type="PANTHER" id="PTHR46553:SF3">
    <property type="entry name" value="ADENINE NUCLEOTIDE ALPHA HYDROLASES-LIKE SUPERFAMILY PROTEIN"/>
    <property type="match status" value="1"/>
</dbReference>
<gene>
    <name evidence="2" type="ORF">SI8410_06009097</name>
</gene>
<accession>A0A7I8KLT3</accession>
<evidence type="ECO:0000259" key="1">
    <source>
        <dbReference type="Pfam" id="PF00582"/>
    </source>
</evidence>